<feature type="chain" id="PRO_5046815661" description="Ice-binding protein C-terminal domain-containing protein" evidence="1">
    <location>
        <begin position="23"/>
        <end position="265"/>
    </location>
</feature>
<dbReference type="Pfam" id="PF07589">
    <property type="entry name" value="PEP-CTERM"/>
    <property type="match status" value="1"/>
</dbReference>
<feature type="domain" description="Ice-binding protein C-terminal" evidence="2">
    <location>
        <begin position="232"/>
        <end position="256"/>
    </location>
</feature>
<evidence type="ECO:0000313" key="4">
    <source>
        <dbReference type="Proteomes" id="UP000560131"/>
    </source>
</evidence>
<dbReference type="EMBL" id="JACIJN010000004">
    <property type="protein sequence ID" value="MBB5725515.1"/>
    <property type="molecule type" value="Genomic_DNA"/>
</dbReference>
<keyword evidence="4" id="KW-1185">Reference proteome</keyword>
<evidence type="ECO:0000256" key="1">
    <source>
        <dbReference type="SAM" id="SignalP"/>
    </source>
</evidence>
<protein>
    <recommendedName>
        <fullName evidence="2">Ice-binding protein C-terminal domain-containing protein</fullName>
    </recommendedName>
</protein>
<sequence>MTRFAHLAIATGALFAAMPAQAADFVISTATGTSNGKTITDGTAYNTVNYAVKSSDGKSTLNVRATAWTLLTNGVYQTATIASWGANGLGIYQTNESGTNTHQIDNVNGWEFLVLQFDQAVSLQSAVLTPFALGTNRYTDNDAFIARGYSGFGTAMNATTLKSLADGLNMNTGKQSGDAWFNSDSTNYSGNKQTYNLSPSQGGNVWVIGGSYRGPDGLNDAFKLNSIAVTSAVPEPTTWMTMILGFGMIGAAARRRRSSSKAALA</sequence>
<dbReference type="Proteomes" id="UP000560131">
    <property type="component" value="Unassembled WGS sequence"/>
</dbReference>
<dbReference type="RefSeq" id="WP_246346523.1">
    <property type="nucleotide sequence ID" value="NZ_BAABAR010000004.1"/>
</dbReference>
<reference evidence="3 4" key="1">
    <citation type="submission" date="2020-08" db="EMBL/GenBank/DDBJ databases">
        <title>Genomic Encyclopedia of Type Strains, Phase IV (KMG-IV): sequencing the most valuable type-strain genomes for metagenomic binning, comparative biology and taxonomic classification.</title>
        <authorList>
            <person name="Goeker M."/>
        </authorList>
    </citation>
    <scope>NUCLEOTIDE SEQUENCE [LARGE SCALE GENOMIC DNA]</scope>
    <source>
        <strain evidence="3 4">DSM 101535</strain>
    </source>
</reference>
<feature type="signal peptide" evidence="1">
    <location>
        <begin position="1"/>
        <end position="22"/>
    </location>
</feature>
<dbReference type="NCBIfam" id="TIGR02595">
    <property type="entry name" value="PEP_CTERM"/>
    <property type="match status" value="1"/>
</dbReference>
<accession>A0ABR6N5N3</accession>
<dbReference type="InterPro" id="IPR013424">
    <property type="entry name" value="Ice-binding_C"/>
</dbReference>
<name>A0ABR6N5N3_9SPHN</name>
<evidence type="ECO:0000313" key="3">
    <source>
        <dbReference type="EMBL" id="MBB5725515.1"/>
    </source>
</evidence>
<comment type="caution">
    <text evidence="3">The sequence shown here is derived from an EMBL/GenBank/DDBJ whole genome shotgun (WGS) entry which is preliminary data.</text>
</comment>
<dbReference type="NCBIfam" id="NF035944">
    <property type="entry name" value="PEPxxWA-CTERM"/>
    <property type="match status" value="1"/>
</dbReference>
<evidence type="ECO:0000259" key="2">
    <source>
        <dbReference type="Pfam" id="PF07589"/>
    </source>
</evidence>
<keyword evidence="1" id="KW-0732">Signal</keyword>
<proteinExistence type="predicted"/>
<organism evidence="3 4">
    <name type="scientific">Sphingomonas endophytica</name>
    <dbReference type="NCBI Taxonomy" id="869719"/>
    <lineage>
        <taxon>Bacteria</taxon>
        <taxon>Pseudomonadati</taxon>
        <taxon>Pseudomonadota</taxon>
        <taxon>Alphaproteobacteria</taxon>
        <taxon>Sphingomonadales</taxon>
        <taxon>Sphingomonadaceae</taxon>
        <taxon>Sphingomonas</taxon>
    </lineage>
</organism>
<gene>
    <name evidence="3" type="ORF">FHS97_001441</name>
</gene>